<protein>
    <submittedName>
        <fullName evidence="1">Uncharacterized protein</fullName>
    </submittedName>
</protein>
<reference evidence="1" key="1">
    <citation type="submission" date="2022-11" db="EMBL/GenBank/DDBJ databases">
        <title>Genome Sequence of Cubamyces cubensis.</title>
        <authorList>
            <person name="Buettner E."/>
        </authorList>
    </citation>
    <scope>NUCLEOTIDE SEQUENCE</scope>
    <source>
        <strain evidence="1">MPL-01</strain>
    </source>
</reference>
<dbReference type="EMBL" id="JAPEVG010000025">
    <property type="protein sequence ID" value="KAJ8495318.1"/>
    <property type="molecule type" value="Genomic_DNA"/>
</dbReference>
<accession>A0AAD7XFH1</accession>
<name>A0AAD7XFH1_9APHY</name>
<gene>
    <name evidence="1" type="ORF">ONZ51_g1752</name>
</gene>
<dbReference type="Proteomes" id="UP001215151">
    <property type="component" value="Unassembled WGS sequence"/>
</dbReference>
<comment type="caution">
    <text evidence="1">The sequence shown here is derived from an EMBL/GenBank/DDBJ whole genome shotgun (WGS) entry which is preliminary data.</text>
</comment>
<evidence type="ECO:0000313" key="1">
    <source>
        <dbReference type="EMBL" id="KAJ8495318.1"/>
    </source>
</evidence>
<proteinExistence type="predicted"/>
<evidence type="ECO:0000313" key="2">
    <source>
        <dbReference type="Proteomes" id="UP001215151"/>
    </source>
</evidence>
<keyword evidence="2" id="KW-1185">Reference proteome</keyword>
<organism evidence="1 2">
    <name type="scientific">Trametes cubensis</name>
    <dbReference type="NCBI Taxonomy" id="1111947"/>
    <lineage>
        <taxon>Eukaryota</taxon>
        <taxon>Fungi</taxon>
        <taxon>Dikarya</taxon>
        <taxon>Basidiomycota</taxon>
        <taxon>Agaricomycotina</taxon>
        <taxon>Agaricomycetes</taxon>
        <taxon>Polyporales</taxon>
        <taxon>Polyporaceae</taxon>
        <taxon>Trametes</taxon>
    </lineage>
</organism>
<sequence>MVPPPPPTHGQPLPVFTQFWDEDIAVGTFPQIIAHLVGEPQTLGVDEKHIYIEQQDSQRPDSEPDKVAATVIADPEQITLTPAIHIFR</sequence>
<dbReference type="AlphaFoldDB" id="A0AAD7XFH1"/>